<name>A0ABW9RS22_9BACT</name>
<dbReference type="EMBL" id="SMLW01000584">
    <property type="protein sequence ID" value="MTI26501.1"/>
    <property type="molecule type" value="Genomic_DNA"/>
</dbReference>
<evidence type="ECO:0000313" key="2">
    <source>
        <dbReference type="EMBL" id="MTI26501.1"/>
    </source>
</evidence>
<reference evidence="2 3" key="1">
    <citation type="submission" date="2019-02" db="EMBL/GenBank/DDBJ databases">
        <authorList>
            <person name="Goldberg S.R."/>
            <person name="Haltli B.A."/>
            <person name="Correa H."/>
            <person name="Russell K.G."/>
        </authorList>
    </citation>
    <scope>NUCLEOTIDE SEQUENCE [LARGE SCALE GENOMIC DNA]</scope>
    <source>
        <strain evidence="2 3">JCM 16186</strain>
    </source>
</reference>
<dbReference type="RefSeq" id="WP_155173515.1">
    <property type="nucleotide sequence ID" value="NZ_BAAAFL010000003.1"/>
</dbReference>
<accession>A0ABW9RS22</accession>
<proteinExistence type="predicted"/>
<dbReference type="InterPro" id="IPR043519">
    <property type="entry name" value="NT_sf"/>
</dbReference>
<protein>
    <recommendedName>
        <fullName evidence="1">Polymerase nucleotidyl transferase domain-containing protein</fullName>
    </recommendedName>
</protein>
<keyword evidence="3" id="KW-1185">Reference proteome</keyword>
<organism evidence="2 3">
    <name type="scientific">Fulvivirga kasyanovii</name>
    <dbReference type="NCBI Taxonomy" id="396812"/>
    <lineage>
        <taxon>Bacteria</taxon>
        <taxon>Pseudomonadati</taxon>
        <taxon>Bacteroidota</taxon>
        <taxon>Cytophagia</taxon>
        <taxon>Cytophagales</taxon>
        <taxon>Fulvivirgaceae</taxon>
        <taxon>Fulvivirga</taxon>
    </lineage>
</organism>
<sequence>MDPFLLKHIDEIQLECQKNGVSKLYAFGSVVDGRFKPGKSDIDLLVEFDSNEVSQRDQAKCMLRLWINLQNLLNSKVDLVSKGTVNGKFFKKYLELYKELIFEKEGNYEIK</sequence>
<dbReference type="SUPFAM" id="SSF81301">
    <property type="entry name" value="Nucleotidyltransferase"/>
    <property type="match status" value="1"/>
</dbReference>
<dbReference type="Proteomes" id="UP000798808">
    <property type="component" value="Unassembled WGS sequence"/>
</dbReference>
<dbReference type="InterPro" id="IPR002934">
    <property type="entry name" value="Polymerase_NTP_transf_dom"/>
</dbReference>
<evidence type="ECO:0000259" key="1">
    <source>
        <dbReference type="Pfam" id="PF01909"/>
    </source>
</evidence>
<comment type="caution">
    <text evidence="2">The sequence shown here is derived from an EMBL/GenBank/DDBJ whole genome shotgun (WGS) entry which is preliminary data.</text>
</comment>
<dbReference type="Pfam" id="PF01909">
    <property type="entry name" value="NTP_transf_2"/>
    <property type="match status" value="1"/>
</dbReference>
<gene>
    <name evidence="2" type="ORF">E1163_16200</name>
</gene>
<dbReference type="CDD" id="cd05403">
    <property type="entry name" value="NT_KNTase_like"/>
    <property type="match status" value="1"/>
</dbReference>
<dbReference type="Gene3D" id="3.30.460.10">
    <property type="entry name" value="Beta Polymerase, domain 2"/>
    <property type="match status" value="1"/>
</dbReference>
<feature type="domain" description="Polymerase nucleotidyl transferase" evidence="1">
    <location>
        <begin position="16"/>
        <end position="90"/>
    </location>
</feature>
<evidence type="ECO:0000313" key="3">
    <source>
        <dbReference type="Proteomes" id="UP000798808"/>
    </source>
</evidence>